<reference evidence="1" key="1">
    <citation type="submission" date="2023-03" db="EMBL/GenBank/DDBJ databases">
        <title>Massive genome expansion in bonnet fungi (Mycena s.s.) driven by repeated elements and novel gene families across ecological guilds.</title>
        <authorList>
            <consortium name="Lawrence Berkeley National Laboratory"/>
            <person name="Harder C.B."/>
            <person name="Miyauchi S."/>
            <person name="Viragh M."/>
            <person name="Kuo A."/>
            <person name="Thoen E."/>
            <person name="Andreopoulos B."/>
            <person name="Lu D."/>
            <person name="Skrede I."/>
            <person name="Drula E."/>
            <person name="Henrissat B."/>
            <person name="Morin E."/>
            <person name="Kohler A."/>
            <person name="Barry K."/>
            <person name="LaButti K."/>
            <person name="Morin E."/>
            <person name="Salamov A."/>
            <person name="Lipzen A."/>
            <person name="Mereny Z."/>
            <person name="Hegedus B."/>
            <person name="Baldrian P."/>
            <person name="Stursova M."/>
            <person name="Weitz H."/>
            <person name="Taylor A."/>
            <person name="Grigoriev I.V."/>
            <person name="Nagy L.G."/>
            <person name="Martin F."/>
            <person name="Kauserud H."/>
        </authorList>
    </citation>
    <scope>NUCLEOTIDE SEQUENCE</scope>
    <source>
        <strain evidence="1">CBHHK182m</strain>
    </source>
</reference>
<dbReference type="EMBL" id="JARKIB010000044">
    <property type="protein sequence ID" value="KAJ7757510.1"/>
    <property type="molecule type" value="Genomic_DNA"/>
</dbReference>
<dbReference type="InterPro" id="IPR032675">
    <property type="entry name" value="LRR_dom_sf"/>
</dbReference>
<proteinExistence type="predicted"/>
<comment type="caution">
    <text evidence="1">The sequence shown here is derived from an EMBL/GenBank/DDBJ whole genome shotgun (WGS) entry which is preliminary data.</text>
</comment>
<accession>A0AAD7NEY4</accession>
<name>A0AAD7NEY4_9AGAR</name>
<evidence type="ECO:0000313" key="2">
    <source>
        <dbReference type="Proteomes" id="UP001215598"/>
    </source>
</evidence>
<dbReference type="AlphaFoldDB" id="A0AAD7NEY4"/>
<feature type="non-terminal residue" evidence="1">
    <location>
        <position position="1"/>
    </location>
</feature>
<evidence type="ECO:0008006" key="3">
    <source>
        <dbReference type="Google" id="ProtNLM"/>
    </source>
</evidence>
<protein>
    <recommendedName>
        <fullName evidence="3">F-box domain-containing protein</fullName>
    </recommendedName>
</protein>
<keyword evidence="2" id="KW-1185">Reference proteome</keyword>
<sequence>MSFTLNHAATHATLPPELWLEIFAYLDERSYTTSTLYTPFQPLPGVGSEVDVKSAYTIIVLVCRNWHDWAISLLYRNLKISDSDVLWTHNHPEYGQWVQRAILPYSSTMSDSQTRLSTEVLDLCPNIEVLIRPQHPSLSNQFDALCPQLSSLKRLEWWNGGSFDSFLSALSAAPNLEYLFLGAQKFQPIDSIPDHTPEIHLPSLHTLRLRIGLSRASRSIAHAIAKWSLPALDTLVVDGQMGLDEVWMSHGSRLRVLELGKDTSWLHGCLALHEFNYNLPISPLIRPGDLAYSSVTTIGCHVASPLPGYLERSFLPLRSWFPNLQRLRIYGPLAGMLADGQFRFPAKLQRVSNRGLYIVEIIDKNGLVVSAYRPES</sequence>
<gene>
    <name evidence="1" type="ORF">B0H16DRAFT_1885535</name>
</gene>
<evidence type="ECO:0000313" key="1">
    <source>
        <dbReference type="EMBL" id="KAJ7757510.1"/>
    </source>
</evidence>
<dbReference type="Gene3D" id="3.80.10.10">
    <property type="entry name" value="Ribonuclease Inhibitor"/>
    <property type="match status" value="1"/>
</dbReference>
<organism evidence="1 2">
    <name type="scientific">Mycena metata</name>
    <dbReference type="NCBI Taxonomy" id="1033252"/>
    <lineage>
        <taxon>Eukaryota</taxon>
        <taxon>Fungi</taxon>
        <taxon>Dikarya</taxon>
        <taxon>Basidiomycota</taxon>
        <taxon>Agaricomycotina</taxon>
        <taxon>Agaricomycetes</taxon>
        <taxon>Agaricomycetidae</taxon>
        <taxon>Agaricales</taxon>
        <taxon>Marasmiineae</taxon>
        <taxon>Mycenaceae</taxon>
        <taxon>Mycena</taxon>
    </lineage>
</organism>
<dbReference type="SUPFAM" id="SSF52047">
    <property type="entry name" value="RNI-like"/>
    <property type="match status" value="1"/>
</dbReference>
<dbReference type="Proteomes" id="UP001215598">
    <property type="component" value="Unassembled WGS sequence"/>
</dbReference>